<dbReference type="OMA" id="MASKNCI"/>
<keyword evidence="4" id="KW-0325">Glycoprotein</keyword>
<dbReference type="Proteomes" id="UP000594263">
    <property type="component" value="Unplaced"/>
</dbReference>
<dbReference type="SUPFAM" id="SSF52266">
    <property type="entry name" value="SGNH hydrolase"/>
    <property type="match status" value="1"/>
</dbReference>
<comment type="similarity">
    <text evidence="1">Belongs to the 'GDSL' lipolytic enzyme family.</text>
</comment>
<dbReference type="PANTHER" id="PTHR22835:SF536">
    <property type="entry name" value="OS05G0401000 PROTEIN"/>
    <property type="match status" value="1"/>
</dbReference>
<reference evidence="6" key="1">
    <citation type="submission" date="2021-01" db="UniProtKB">
        <authorList>
            <consortium name="EnsemblPlants"/>
        </authorList>
    </citation>
    <scope>IDENTIFICATION</scope>
</reference>
<protein>
    <submittedName>
        <fullName evidence="6">Uncharacterized protein</fullName>
    </submittedName>
</protein>
<sequence>MASELFMTIYFALFFSHYLISISALCVFFSFYPTMSPYGYCRSVCSLLLLVVSLSDAKPVELDHPAIFNFGDSNSDTGNIIAAGIGDPLDPPYGHSFFNAPAGRFSDGRLIIDFLADGLGKQFLNAYVKSVGAPKFQQGCNFAAAGSTVLNATSFSFCPFSFRIQVAQFARFKAQVVQILATNKTVSDYLPAESYFREALYTFDIGQNDLGGAFYSKTYPQVIQFIPTILGEFRNGIESLYNQGARNFWIHNTGPLGCLPQNIQKFGMSSSSLDPMGCLRAQNKAAKKYNNQLHALSTEFQNLHPDANLTYIDVFSIKSDLIANHSRYGFEEPIKACCGYGGGGHLNYDTRIVCGQTKILNGSKVTAKGCSNFTTYVNWDGIHYTEAANKHVASQILTGAYSHPPPVSMQLSTPTSDTPSLSTKCLFLLIISILSARVF</sequence>
<keyword evidence="7" id="KW-1185">Reference proteome</keyword>
<dbReference type="CDD" id="cd01837">
    <property type="entry name" value="SGNH_plant_lipase_like"/>
    <property type="match status" value="1"/>
</dbReference>
<keyword evidence="3" id="KW-0378">Hydrolase</keyword>
<evidence type="ECO:0000256" key="5">
    <source>
        <dbReference type="SAM" id="Phobius"/>
    </source>
</evidence>
<evidence type="ECO:0000256" key="4">
    <source>
        <dbReference type="ARBA" id="ARBA00023180"/>
    </source>
</evidence>
<feature type="transmembrane region" description="Helical" evidence="5">
    <location>
        <begin position="7"/>
        <end position="32"/>
    </location>
</feature>
<dbReference type="PANTHER" id="PTHR22835">
    <property type="entry name" value="ZINC FINGER FYVE DOMAIN CONTAINING PROTEIN"/>
    <property type="match status" value="1"/>
</dbReference>
<keyword evidence="2" id="KW-0732">Signal</keyword>
<dbReference type="InterPro" id="IPR001087">
    <property type="entry name" value="GDSL"/>
</dbReference>
<name>A0A7N0RE30_KALFE</name>
<evidence type="ECO:0000256" key="2">
    <source>
        <dbReference type="ARBA" id="ARBA00022729"/>
    </source>
</evidence>
<dbReference type="InterPro" id="IPR036514">
    <property type="entry name" value="SGNH_hydro_sf"/>
</dbReference>
<dbReference type="Gene3D" id="3.40.50.1110">
    <property type="entry name" value="SGNH hydrolase"/>
    <property type="match status" value="1"/>
</dbReference>
<dbReference type="Pfam" id="PF00657">
    <property type="entry name" value="Lipase_GDSL"/>
    <property type="match status" value="1"/>
</dbReference>
<evidence type="ECO:0000313" key="6">
    <source>
        <dbReference type="EnsemblPlants" id="Kaladp0009s0016.1.v1.1"/>
    </source>
</evidence>
<dbReference type="EnsemblPlants" id="Kaladp0009s0016.1.v1.1">
    <property type="protein sequence ID" value="Kaladp0009s0016.1.v1.1"/>
    <property type="gene ID" value="Kaladp0009s0016.v1.1"/>
</dbReference>
<keyword evidence="5" id="KW-0472">Membrane</keyword>
<dbReference type="AlphaFoldDB" id="A0A7N0RE30"/>
<accession>A0A7N0RE30</accession>
<evidence type="ECO:0000256" key="1">
    <source>
        <dbReference type="ARBA" id="ARBA00008668"/>
    </source>
</evidence>
<dbReference type="Gramene" id="Kaladp0009s0016.1.v1.1">
    <property type="protein sequence ID" value="Kaladp0009s0016.1.v1.1"/>
    <property type="gene ID" value="Kaladp0009s0016.v1.1"/>
</dbReference>
<dbReference type="GO" id="GO:0016788">
    <property type="term" value="F:hydrolase activity, acting on ester bonds"/>
    <property type="evidence" value="ECO:0007669"/>
    <property type="project" value="InterPro"/>
</dbReference>
<proteinExistence type="inferred from homology"/>
<dbReference type="InterPro" id="IPR035669">
    <property type="entry name" value="SGNH_plant_lipase-like"/>
</dbReference>
<evidence type="ECO:0000256" key="3">
    <source>
        <dbReference type="ARBA" id="ARBA00022801"/>
    </source>
</evidence>
<keyword evidence="5" id="KW-0812">Transmembrane</keyword>
<keyword evidence="5" id="KW-1133">Transmembrane helix</keyword>
<organism evidence="6 7">
    <name type="scientific">Kalanchoe fedtschenkoi</name>
    <name type="common">Lavender scallops</name>
    <name type="synonym">South American air plant</name>
    <dbReference type="NCBI Taxonomy" id="63787"/>
    <lineage>
        <taxon>Eukaryota</taxon>
        <taxon>Viridiplantae</taxon>
        <taxon>Streptophyta</taxon>
        <taxon>Embryophyta</taxon>
        <taxon>Tracheophyta</taxon>
        <taxon>Spermatophyta</taxon>
        <taxon>Magnoliopsida</taxon>
        <taxon>eudicotyledons</taxon>
        <taxon>Gunneridae</taxon>
        <taxon>Pentapetalae</taxon>
        <taxon>Saxifragales</taxon>
        <taxon>Crassulaceae</taxon>
        <taxon>Kalanchoe</taxon>
    </lineage>
</organism>
<evidence type="ECO:0000313" key="7">
    <source>
        <dbReference type="Proteomes" id="UP000594263"/>
    </source>
</evidence>